<name>A0A3B0WB42_9ZZZZ</name>
<proteinExistence type="predicted"/>
<feature type="transmembrane region" description="Helical" evidence="1">
    <location>
        <begin position="49"/>
        <end position="67"/>
    </location>
</feature>
<organism evidence="3">
    <name type="scientific">hydrothermal vent metagenome</name>
    <dbReference type="NCBI Taxonomy" id="652676"/>
    <lineage>
        <taxon>unclassified sequences</taxon>
        <taxon>metagenomes</taxon>
        <taxon>ecological metagenomes</taxon>
    </lineage>
</organism>
<dbReference type="Pfam" id="PF04982">
    <property type="entry name" value="TM_HPP"/>
    <property type="match status" value="1"/>
</dbReference>
<feature type="transmembrane region" description="Helical" evidence="1">
    <location>
        <begin position="143"/>
        <end position="166"/>
    </location>
</feature>
<keyword evidence="1" id="KW-0812">Transmembrane</keyword>
<gene>
    <name evidence="3" type="ORF">MNBD_GAMMA05-1709</name>
</gene>
<evidence type="ECO:0000259" key="2">
    <source>
        <dbReference type="Pfam" id="PF04982"/>
    </source>
</evidence>
<protein>
    <recommendedName>
        <fullName evidence="2">HPP transmembrane region domain-containing protein</fullName>
    </recommendedName>
</protein>
<reference evidence="3" key="1">
    <citation type="submission" date="2018-06" db="EMBL/GenBank/DDBJ databases">
        <authorList>
            <person name="Zhirakovskaya E."/>
        </authorList>
    </citation>
    <scope>NUCLEOTIDE SEQUENCE</scope>
</reference>
<dbReference type="PANTHER" id="PTHR33741:SF5">
    <property type="entry name" value="TRANSMEMBRANE PROTEIN DDB_G0269096-RELATED"/>
    <property type="match status" value="1"/>
</dbReference>
<dbReference type="InterPro" id="IPR007065">
    <property type="entry name" value="HPP"/>
</dbReference>
<feature type="transmembrane region" description="Helical" evidence="1">
    <location>
        <begin position="97"/>
        <end position="115"/>
    </location>
</feature>
<dbReference type="InterPro" id="IPR058581">
    <property type="entry name" value="TM_HPP"/>
</dbReference>
<feature type="transmembrane region" description="Helical" evidence="1">
    <location>
        <begin position="73"/>
        <end position="90"/>
    </location>
</feature>
<keyword evidence="1" id="KW-0472">Membrane</keyword>
<keyword evidence="1" id="KW-1133">Transmembrane helix</keyword>
<accession>A0A3B0WB42</accession>
<feature type="domain" description="HPP transmembrane region" evidence="2">
    <location>
        <begin position="18"/>
        <end position="172"/>
    </location>
</feature>
<dbReference type="AlphaFoldDB" id="A0A3B0WB42"/>
<dbReference type="EMBL" id="UOFE01000032">
    <property type="protein sequence ID" value="VAW53158.1"/>
    <property type="molecule type" value="Genomic_DNA"/>
</dbReference>
<sequence>MKETVLKFIGIEQNYVGHTEKLVSALGGFLGIYFVFHISTYFLHGMSSYLILASMGSSAVLLFAVPHGPLSQPWPLVGGHVISAIIGVSCAKFIPDIFVAGSVAVGAAIGAMYYLRCTHPPGGATTLAAVIASDEMQQLGYQFVLTPVLVNVITILSVAIIFNYFFKWRRYPAYLAQKQAAAENVKSDSRYGEITHEDFVYALSEFESFIDISENDLLRIYDMVTQRHQSKNIQHHELKHGHYYSNGEYGEAWSIRRIIDWSESTDSAEEKLIYKVITGANRRNTGVMTKQEFSLWAKHEVIRDEDNWRRVDETK</sequence>
<evidence type="ECO:0000313" key="3">
    <source>
        <dbReference type="EMBL" id="VAW53158.1"/>
    </source>
</evidence>
<dbReference type="PANTHER" id="PTHR33741">
    <property type="entry name" value="TRANSMEMBRANE PROTEIN DDB_G0269096-RELATED"/>
    <property type="match status" value="1"/>
</dbReference>
<evidence type="ECO:0000256" key="1">
    <source>
        <dbReference type="SAM" id="Phobius"/>
    </source>
</evidence>
<feature type="transmembrane region" description="Helical" evidence="1">
    <location>
        <begin position="22"/>
        <end position="42"/>
    </location>
</feature>